<dbReference type="EMBL" id="FOYM01000006">
    <property type="protein sequence ID" value="SFR00926.1"/>
    <property type="molecule type" value="Genomic_DNA"/>
</dbReference>
<name>A0A1I6D646_9FIRM</name>
<protein>
    <submittedName>
        <fullName evidence="1">Uncharacterized protein</fullName>
    </submittedName>
</protein>
<proteinExistence type="predicted"/>
<dbReference type="STRING" id="39060.SAMN05660706_10625"/>
<dbReference type="Proteomes" id="UP000199584">
    <property type="component" value="Unassembled WGS sequence"/>
</dbReference>
<dbReference type="AlphaFoldDB" id="A0A1I6D646"/>
<evidence type="ECO:0000313" key="2">
    <source>
        <dbReference type="Proteomes" id="UP000199584"/>
    </source>
</evidence>
<organism evidence="1 2">
    <name type="scientific">Desulfoscipio geothermicus DSM 3669</name>
    <dbReference type="NCBI Taxonomy" id="1121426"/>
    <lineage>
        <taxon>Bacteria</taxon>
        <taxon>Bacillati</taxon>
        <taxon>Bacillota</taxon>
        <taxon>Clostridia</taxon>
        <taxon>Eubacteriales</taxon>
        <taxon>Desulfallaceae</taxon>
        <taxon>Desulfoscipio</taxon>
    </lineage>
</organism>
<evidence type="ECO:0000313" key="1">
    <source>
        <dbReference type="EMBL" id="SFR00926.1"/>
    </source>
</evidence>
<sequence>MAPQPKVNEQICLECRLCSFYWGESCSGLLKYTKEGCIELSQ</sequence>
<gene>
    <name evidence="1" type="ORF">SAMN05660706_10625</name>
</gene>
<reference evidence="2" key="1">
    <citation type="submission" date="2016-10" db="EMBL/GenBank/DDBJ databases">
        <authorList>
            <person name="Varghese N."/>
            <person name="Submissions S."/>
        </authorList>
    </citation>
    <scope>NUCLEOTIDE SEQUENCE [LARGE SCALE GENOMIC DNA]</scope>
    <source>
        <strain evidence="2">DSM 3669</strain>
    </source>
</reference>
<keyword evidence="2" id="KW-1185">Reference proteome</keyword>
<accession>A0A1I6D646</accession>